<evidence type="ECO:0000256" key="1">
    <source>
        <dbReference type="SAM" id="MobiDB-lite"/>
    </source>
</evidence>
<name>D8TZC6_VOLCA</name>
<accession>D8TZC6</accession>
<keyword evidence="3" id="KW-1185">Reference proteome</keyword>
<evidence type="ECO:0000313" key="3">
    <source>
        <dbReference type="Proteomes" id="UP000001058"/>
    </source>
</evidence>
<gene>
    <name evidence="2" type="ORF">VOLCADRAFT_92318</name>
</gene>
<dbReference type="AlphaFoldDB" id="D8TZC6"/>
<protein>
    <submittedName>
        <fullName evidence="2">Uncharacterized protein</fullName>
    </submittedName>
</protein>
<sequence length="100" mass="11301">MYGLGGSLVCPHRIKVARWLFVSLKPTVTRHPLDMVKQAFEFPTQLQQVWVSPLMQLQAPPLQDIRPEWMLQPWVSDVGGGDCNSHDDSKGRLKAQTFSA</sequence>
<proteinExistence type="predicted"/>
<dbReference type="KEGG" id="vcn:VOLCADRAFT_92318"/>
<reference evidence="2 3" key="1">
    <citation type="journal article" date="2010" name="Science">
        <title>Genomic analysis of organismal complexity in the multicellular green alga Volvox carteri.</title>
        <authorList>
            <person name="Prochnik S.E."/>
            <person name="Umen J."/>
            <person name="Nedelcu A.M."/>
            <person name="Hallmann A."/>
            <person name="Miller S.M."/>
            <person name="Nishii I."/>
            <person name="Ferris P."/>
            <person name="Kuo A."/>
            <person name="Mitros T."/>
            <person name="Fritz-Laylin L.K."/>
            <person name="Hellsten U."/>
            <person name="Chapman J."/>
            <person name="Simakov O."/>
            <person name="Rensing S.A."/>
            <person name="Terry A."/>
            <person name="Pangilinan J."/>
            <person name="Kapitonov V."/>
            <person name="Jurka J."/>
            <person name="Salamov A."/>
            <person name="Shapiro H."/>
            <person name="Schmutz J."/>
            <person name="Grimwood J."/>
            <person name="Lindquist E."/>
            <person name="Lucas S."/>
            <person name="Grigoriev I.V."/>
            <person name="Schmitt R."/>
            <person name="Kirk D."/>
            <person name="Rokhsar D.S."/>
        </authorList>
    </citation>
    <scope>NUCLEOTIDE SEQUENCE [LARGE SCALE GENOMIC DNA]</scope>
    <source>
        <strain evidence="3">f. Nagariensis / Eve</strain>
    </source>
</reference>
<dbReference type="Proteomes" id="UP000001058">
    <property type="component" value="Unassembled WGS sequence"/>
</dbReference>
<organism evidence="3">
    <name type="scientific">Volvox carteri f. nagariensis</name>
    <dbReference type="NCBI Taxonomy" id="3068"/>
    <lineage>
        <taxon>Eukaryota</taxon>
        <taxon>Viridiplantae</taxon>
        <taxon>Chlorophyta</taxon>
        <taxon>core chlorophytes</taxon>
        <taxon>Chlorophyceae</taxon>
        <taxon>CS clade</taxon>
        <taxon>Chlamydomonadales</taxon>
        <taxon>Volvocaceae</taxon>
        <taxon>Volvox</taxon>
    </lineage>
</organism>
<dbReference type="EMBL" id="GL378346">
    <property type="protein sequence ID" value="EFJ47251.1"/>
    <property type="molecule type" value="Genomic_DNA"/>
</dbReference>
<feature type="region of interest" description="Disordered" evidence="1">
    <location>
        <begin position="81"/>
        <end position="100"/>
    </location>
</feature>
<evidence type="ECO:0000313" key="2">
    <source>
        <dbReference type="EMBL" id="EFJ47251.1"/>
    </source>
</evidence>
<dbReference type="GeneID" id="9615883"/>
<dbReference type="RefSeq" id="XP_002951800.1">
    <property type="nucleotide sequence ID" value="XM_002951754.1"/>
</dbReference>
<dbReference type="InParanoid" id="D8TZC6"/>